<dbReference type="InterPro" id="IPR020084">
    <property type="entry name" value="NUDIX_hydrolase_CS"/>
</dbReference>
<evidence type="ECO:0000259" key="4">
    <source>
        <dbReference type="PROSITE" id="PS51462"/>
    </source>
</evidence>
<dbReference type="EMBL" id="LR215048">
    <property type="protein sequence ID" value="VEU79957.1"/>
    <property type="molecule type" value="Genomic_DNA"/>
</dbReference>
<dbReference type="InterPro" id="IPR000086">
    <property type="entry name" value="NUDIX_hydrolase_dom"/>
</dbReference>
<evidence type="ECO:0000313" key="6">
    <source>
        <dbReference type="Proteomes" id="UP000289841"/>
    </source>
</evidence>
<dbReference type="EC" id="3.6.1.55" evidence="5"/>
<dbReference type="RefSeq" id="WP_197724321.1">
    <property type="nucleotide sequence ID" value="NZ_LR215048.1"/>
</dbReference>
<organism evidence="5 6">
    <name type="scientific">Haploplasma axanthum</name>
    <name type="common">Acholeplasma axanthum</name>
    <dbReference type="NCBI Taxonomy" id="29552"/>
    <lineage>
        <taxon>Bacteria</taxon>
        <taxon>Bacillati</taxon>
        <taxon>Mycoplasmatota</taxon>
        <taxon>Mollicutes</taxon>
        <taxon>Acholeplasmatales</taxon>
        <taxon>Acholeplasmataceae</taxon>
        <taxon>Haploplasma</taxon>
    </lineage>
</organism>
<dbReference type="CDD" id="cd18875">
    <property type="entry name" value="NUDIX_Hydrolase"/>
    <property type="match status" value="1"/>
</dbReference>
<name>A0A449BBY6_HAPAX</name>
<dbReference type="InterPro" id="IPR015797">
    <property type="entry name" value="NUDIX_hydrolase-like_dom_sf"/>
</dbReference>
<dbReference type="STRING" id="1278311.GCA_000428705_00446"/>
<comment type="cofactor">
    <cofactor evidence="1">
        <name>Mg(2+)</name>
        <dbReference type="ChEBI" id="CHEBI:18420"/>
    </cofactor>
</comment>
<dbReference type="Pfam" id="PF00293">
    <property type="entry name" value="NUDIX"/>
    <property type="match status" value="1"/>
</dbReference>
<dbReference type="InterPro" id="IPR020476">
    <property type="entry name" value="Nudix_hydrolase"/>
</dbReference>
<accession>A0A449BBY6</accession>
<dbReference type="PROSITE" id="PS00893">
    <property type="entry name" value="NUDIX_BOX"/>
    <property type="match status" value="1"/>
</dbReference>
<evidence type="ECO:0000256" key="2">
    <source>
        <dbReference type="ARBA" id="ARBA00022801"/>
    </source>
</evidence>
<evidence type="ECO:0000313" key="5">
    <source>
        <dbReference type="EMBL" id="VEU79957.1"/>
    </source>
</evidence>
<dbReference type="SUPFAM" id="SSF55811">
    <property type="entry name" value="Nudix"/>
    <property type="match status" value="1"/>
</dbReference>
<comment type="similarity">
    <text evidence="3">Belongs to the Nudix hydrolase family.</text>
</comment>
<dbReference type="AlphaFoldDB" id="A0A449BBY6"/>
<dbReference type="PROSITE" id="PS51462">
    <property type="entry name" value="NUDIX"/>
    <property type="match status" value="1"/>
</dbReference>
<evidence type="ECO:0000256" key="1">
    <source>
        <dbReference type="ARBA" id="ARBA00001946"/>
    </source>
</evidence>
<dbReference type="PANTHER" id="PTHR43046:SF14">
    <property type="entry name" value="MUTT_NUDIX FAMILY PROTEIN"/>
    <property type="match status" value="1"/>
</dbReference>
<dbReference type="GO" id="GO:0035539">
    <property type="term" value="F:8-oxo-7,8-dihydrodeoxyguanosine triphosphate pyrophosphatase activity"/>
    <property type="evidence" value="ECO:0007669"/>
    <property type="project" value="UniProtKB-EC"/>
</dbReference>
<feature type="domain" description="Nudix hydrolase" evidence="4">
    <location>
        <begin position="13"/>
        <end position="138"/>
    </location>
</feature>
<dbReference type="KEGG" id="aaxa:NCTC10138_00310"/>
<dbReference type="Proteomes" id="UP000289841">
    <property type="component" value="Chromosome"/>
</dbReference>
<dbReference type="Gene3D" id="3.90.79.10">
    <property type="entry name" value="Nucleoside Triphosphate Pyrophosphohydrolase"/>
    <property type="match status" value="1"/>
</dbReference>
<gene>
    <name evidence="5" type="primary">mutX_1</name>
    <name evidence="5" type="ORF">NCTC10138_00310</name>
</gene>
<evidence type="ECO:0000256" key="3">
    <source>
        <dbReference type="RuleBase" id="RU003476"/>
    </source>
</evidence>
<keyword evidence="6" id="KW-1185">Reference proteome</keyword>
<dbReference type="PANTHER" id="PTHR43046">
    <property type="entry name" value="GDP-MANNOSE MANNOSYL HYDROLASE"/>
    <property type="match status" value="1"/>
</dbReference>
<reference evidence="5 6" key="1">
    <citation type="submission" date="2019-01" db="EMBL/GenBank/DDBJ databases">
        <authorList>
            <consortium name="Pathogen Informatics"/>
        </authorList>
    </citation>
    <scope>NUCLEOTIDE SEQUENCE [LARGE SCALE GENOMIC DNA]</scope>
    <source>
        <strain evidence="5 6">NCTC10138</strain>
    </source>
</reference>
<dbReference type="PRINTS" id="PR00502">
    <property type="entry name" value="NUDIXFAMILY"/>
</dbReference>
<sequence length="165" mass="19628">MYNKFGDNISDVTIKNWVNICIIKDDKILLLDRKHDNFKGWIPPGGKVDFPETFTEAAIREVKEETGLTVKNLKLKGISGFINPIKREQFVFYDFVCDDFSGEIIHESREGNPKWWSIDEIENLEMQKDIKTRLPFYFREGTFERIHYWDEEKKCVDYTKVSLYE</sequence>
<proteinExistence type="inferred from homology"/>
<keyword evidence="2 3" id="KW-0378">Hydrolase</keyword>
<protein>
    <submittedName>
        <fullName evidence="5">8-oxo-dGTP diphosphatase</fullName>
        <ecNumber evidence="5">3.6.1.55</ecNumber>
    </submittedName>
</protein>